<sequence length="1874" mass="207320">MHGLLLLSAAIGLSYSMVKHSDSTLYDVYDFEEAASIYLTNCDGGCYIYASTVGNTDPNDHDTRDPYSRNLMIRENNKGRDLIDIADLSDKVNEDLQKTPMIIEGPASISVVNRNPTGTKPSTPLVLWVVNDEIASRVSHQVFDVDEVGLIMPILDTITFISPRGYRLQADPGDYATNVTVRLAGYDNALDNNLDGCPIAFKSRNSTTFAPFPGFVIQPDSPLVTLTFAGSNLFWLRLSFEFEHERNLAEDGFVSSPGWNGCKNPIIGDYQSFRSPYYQPTDSFLLSTDEYYGSNEQDNYYVNAKSVNFTFVDLSGNQGFLALYYSVTPTVWTAPESYCNCAIKNSQPVDWKPSQIWLDIVLVIDTSASMAERLEEAKAMVTSFITGLNLPPWSSSGQYDEFYSRIGVVAASDRAEQVYFMNMTATDNLDMVKSTAAASMNYELAFIAALKEFKYIEQRPRVRQVVYFLTNSVPPANITGVHSFKENGGVIIVNEFVSKGASPTPFLSSLASDNYFFTDLSTDYTANWGVLCEGGCYQAFNDNLPQSSSYDMCHLKGYNGAGALVSIHDQQKEFFVNSVASSFGPKTKYWLGLRYNGKAWAWDDKSTNAFTDWDANQPNLNGGENQCAYAVQTTGLNVKWTAADCTEHFIGYVSLLSSTMYDVYDFDQKEVHLNKCDDGCIIYAATMRDTFDQYLDKIDPYARNLFIYDNNKGANVMSITELASQVNPSTKVKQRLNIQGPANISVINKNAPGTEKFTVVLYVVANAHGGILPHALYDIADVAGAVLTTATRNVTFISAQPYRLEAVQSDQPNNVSVVLAGFDSWWSSDFCPVAFESRNSTASNPFPGFVIQPNTPIVSLFLGMSNPIELHPSYGFEHNRPLSEDGFVTSPGWNGCTKPNRGGIQTFRSPSDKPTDNYLLTSDSGLDVDIRVAPNLDYDHELSVIIDDGSRKLHTIFDGTSPHENIWSSLIGINISYTDMSADQGFIATYYSGFHVEPTPPPVWQSPERYCSCDMKDGLADDWKTTDINLDIVLVIDTSAAMAERLDEAKQMITSFISGISTDPEAEFYTKIGVIAASDTIDVIYNMTMKSTDNLDAVQSKNVDTVDYDTAFLTAYALIGRGGDVTRNRAARPVVYFLTSTEPSKDVLGASRFKFIGGNIIVNEFISAGASPSEALRDLASENYYFSDLSEDYTNNWSQVVSAISTTPKFIRSMTIPRIRVLGQIVAVSKLSTISYRIQLLRTNAGRITSTSREPSFPYTIRRKIVSEFGPKTKYWIGLQNNGTSWNWADKSTNSFSDWDTNQPNANGGKNQCAYAAQATGLNVKWTAADCDMDGVLYVCETAPCSNAIVAALLCSYCNCDLVDDWFDGWNPAQIWIDIVIIIDTTGSMGNSLESAKAMLTSFISLMSTNTNRQFFSRIGVIAGSDTTEVVYNLNMSYSDNLDSVKPSESDKMNFDIAFQAAVVMLNDGRKLPSYSDNRREIIYILTKAAPPGAFVRGVDSFKTRGGTVIVNDYVMDGDFPVQSLSKIASENYYFSNLTSYVSNLCFAKPIASVIQPTHCTRGCFHTSSLSAPLSRAREVCQDIRSALVSIHDAEKEFFVNSVVSGLGKNKKYWIALQYNGSEWNWDDQSTDPFNDWDVGQPYTDDGQLECAYATQAMGLNVKWTATNCSLGGYVTVCESAPCSLQTATVMPVFDDTDPKYIHCCGCHIKRLARILATTEAVIVGILVLILLFDPSAFDPVIVLSLIFTGIIVYSSYYEHRNGVIAYLVSVIIFSVIDIYEIFNHPIAQNSSSNTALTISLVIFLAIEISYFRVFYLFQDYLREKHGECALLMTVQEATNPLVPHTDNHTSPPAYEEPSSSKSANHSRNLSVVL</sequence>
<dbReference type="InterPro" id="IPR016186">
    <property type="entry name" value="C-type_lectin-like/link_sf"/>
</dbReference>
<feature type="transmembrane region" description="Helical" evidence="2">
    <location>
        <begin position="1764"/>
        <end position="1783"/>
    </location>
</feature>
<dbReference type="EnsemblMetazoa" id="PPA04265.1">
    <property type="protein sequence ID" value="PPA04265.1"/>
    <property type="gene ID" value="WBGene00093819"/>
</dbReference>
<dbReference type="Pfam" id="PF13519">
    <property type="entry name" value="VWA_2"/>
    <property type="match status" value="3"/>
</dbReference>
<dbReference type="InterPro" id="IPR002035">
    <property type="entry name" value="VWF_A"/>
</dbReference>
<evidence type="ECO:0000256" key="1">
    <source>
        <dbReference type="SAM" id="MobiDB-lite"/>
    </source>
</evidence>
<feature type="transmembrane region" description="Helical" evidence="2">
    <location>
        <begin position="1740"/>
        <end position="1758"/>
    </location>
</feature>
<reference evidence="4" key="2">
    <citation type="submission" date="2022-06" db="UniProtKB">
        <authorList>
            <consortium name="EnsemblMetazoa"/>
        </authorList>
    </citation>
    <scope>IDENTIFICATION</scope>
    <source>
        <strain evidence="4">PS312</strain>
    </source>
</reference>
<reference evidence="5" key="1">
    <citation type="journal article" date="2008" name="Nat. Genet.">
        <title>The Pristionchus pacificus genome provides a unique perspective on nematode lifestyle and parasitism.</title>
        <authorList>
            <person name="Dieterich C."/>
            <person name="Clifton S.W."/>
            <person name="Schuster L.N."/>
            <person name="Chinwalla A."/>
            <person name="Delehaunty K."/>
            <person name="Dinkelacker I."/>
            <person name="Fulton L."/>
            <person name="Fulton R."/>
            <person name="Godfrey J."/>
            <person name="Minx P."/>
            <person name="Mitreva M."/>
            <person name="Roeseler W."/>
            <person name="Tian H."/>
            <person name="Witte H."/>
            <person name="Yang S.P."/>
            <person name="Wilson R.K."/>
            <person name="Sommer R.J."/>
        </authorList>
    </citation>
    <scope>NUCLEOTIDE SEQUENCE [LARGE SCALE GENOMIC DNA]</scope>
    <source>
        <strain evidence="5">PS312</strain>
    </source>
</reference>
<dbReference type="CDD" id="cd00198">
    <property type="entry name" value="vWFA"/>
    <property type="match status" value="2"/>
</dbReference>
<protein>
    <submittedName>
        <fullName evidence="4">C-type lectin</fullName>
    </submittedName>
</protein>
<dbReference type="Gene3D" id="3.10.100.10">
    <property type="entry name" value="Mannose-Binding Protein A, subunit A"/>
    <property type="match status" value="3"/>
</dbReference>
<name>A0A2A6B747_PRIPA</name>
<evidence type="ECO:0000256" key="3">
    <source>
        <dbReference type="SAM" id="SignalP"/>
    </source>
</evidence>
<dbReference type="PROSITE" id="PS50041">
    <property type="entry name" value="C_TYPE_LECTIN_2"/>
    <property type="match status" value="3"/>
</dbReference>
<dbReference type="Pfam" id="PF00059">
    <property type="entry name" value="Lectin_C"/>
    <property type="match status" value="3"/>
</dbReference>
<dbReference type="PROSITE" id="PS50234">
    <property type="entry name" value="VWFA"/>
    <property type="match status" value="3"/>
</dbReference>
<accession>A0A2A6B747</accession>
<keyword evidence="3" id="KW-0732">Signal</keyword>
<feature type="transmembrane region" description="Helical" evidence="2">
    <location>
        <begin position="1795"/>
        <end position="1818"/>
    </location>
</feature>
<dbReference type="InterPro" id="IPR001304">
    <property type="entry name" value="C-type_lectin-like"/>
</dbReference>
<keyword evidence="2" id="KW-0812">Transmembrane</keyword>
<dbReference type="Proteomes" id="UP000005239">
    <property type="component" value="Unassembled WGS sequence"/>
</dbReference>
<gene>
    <name evidence="4" type="primary">WBGene00093819</name>
</gene>
<dbReference type="SUPFAM" id="SSF56436">
    <property type="entry name" value="C-type lectin-like"/>
    <property type="match status" value="3"/>
</dbReference>
<dbReference type="SMART" id="SM00034">
    <property type="entry name" value="CLECT"/>
    <property type="match status" value="3"/>
</dbReference>
<keyword evidence="5" id="KW-1185">Reference proteome</keyword>
<dbReference type="OrthoDB" id="418245at2759"/>
<keyword evidence="2" id="KW-1133">Transmembrane helix</keyword>
<evidence type="ECO:0000256" key="2">
    <source>
        <dbReference type="SAM" id="Phobius"/>
    </source>
</evidence>
<keyword evidence="2" id="KW-0472">Membrane</keyword>
<dbReference type="CDD" id="cd00037">
    <property type="entry name" value="CLECT"/>
    <property type="match status" value="2"/>
</dbReference>
<feature type="chain" id="PRO_5043310231" evidence="3">
    <location>
        <begin position="17"/>
        <end position="1874"/>
    </location>
</feature>
<dbReference type="SUPFAM" id="SSF53300">
    <property type="entry name" value="vWA-like"/>
    <property type="match status" value="3"/>
</dbReference>
<accession>A0A8R1U699</accession>
<dbReference type="InterPro" id="IPR036465">
    <property type="entry name" value="vWFA_dom_sf"/>
</dbReference>
<dbReference type="InterPro" id="IPR016187">
    <property type="entry name" value="CTDL_fold"/>
</dbReference>
<evidence type="ECO:0000313" key="5">
    <source>
        <dbReference type="Proteomes" id="UP000005239"/>
    </source>
</evidence>
<dbReference type="SMART" id="SM00327">
    <property type="entry name" value="VWA"/>
    <property type="match status" value="3"/>
</dbReference>
<proteinExistence type="predicted"/>
<dbReference type="PANTHER" id="PTHR31024">
    <property type="entry name" value="C-TYPE LECTIN"/>
    <property type="match status" value="1"/>
</dbReference>
<feature type="compositionally biased region" description="Polar residues" evidence="1">
    <location>
        <begin position="1858"/>
        <end position="1874"/>
    </location>
</feature>
<dbReference type="PANTHER" id="PTHR31024:SF3">
    <property type="entry name" value="C-TYPE LECTIN-RELATED"/>
    <property type="match status" value="1"/>
</dbReference>
<dbReference type="Gene3D" id="3.40.50.410">
    <property type="entry name" value="von Willebrand factor, type A domain"/>
    <property type="match status" value="3"/>
</dbReference>
<feature type="region of interest" description="Disordered" evidence="1">
    <location>
        <begin position="1843"/>
        <end position="1874"/>
    </location>
</feature>
<feature type="signal peptide" evidence="3">
    <location>
        <begin position="1"/>
        <end position="16"/>
    </location>
</feature>
<evidence type="ECO:0000313" key="4">
    <source>
        <dbReference type="EnsemblMetazoa" id="PPA04265.1"/>
    </source>
</evidence>
<organism evidence="4 5">
    <name type="scientific">Pristionchus pacificus</name>
    <name type="common">Parasitic nematode worm</name>
    <dbReference type="NCBI Taxonomy" id="54126"/>
    <lineage>
        <taxon>Eukaryota</taxon>
        <taxon>Metazoa</taxon>
        <taxon>Ecdysozoa</taxon>
        <taxon>Nematoda</taxon>
        <taxon>Chromadorea</taxon>
        <taxon>Rhabditida</taxon>
        <taxon>Rhabditina</taxon>
        <taxon>Diplogasteromorpha</taxon>
        <taxon>Diplogasteroidea</taxon>
        <taxon>Neodiplogasteridae</taxon>
        <taxon>Pristionchus</taxon>
    </lineage>
</organism>